<dbReference type="AlphaFoldDB" id="A0A268AEF1"/>
<reference evidence="1 2" key="1">
    <citation type="submission" date="2017-07" db="EMBL/GenBank/DDBJ databases">
        <title>Isolation and whole genome analysis of endospore-forming bacteria from heroin.</title>
        <authorList>
            <person name="Kalinowski J."/>
            <person name="Ahrens B."/>
            <person name="Al-Dilaimi A."/>
            <person name="Winkler A."/>
            <person name="Wibberg D."/>
            <person name="Schleenbecker U."/>
            <person name="Ruckert C."/>
            <person name="Wolfel R."/>
            <person name="Grass G."/>
        </authorList>
    </citation>
    <scope>NUCLEOTIDE SEQUENCE [LARGE SCALE GENOMIC DNA]</scope>
    <source>
        <strain evidence="1 2">7528</strain>
    </source>
</reference>
<evidence type="ECO:0000313" key="2">
    <source>
        <dbReference type="Proteomes" id="UP000216013"/>
    </source>
</evidence>
<gene>
    <name evidence="1" type="ORF">CHH64_01950</name>
</gene>
<name>A0A268AEF1_9BACI</name>
<organism evidence="1 2">
    <name type="scientific">Terribacillus saccharophilus</name>
    <dbReference type="NCBI Taxonomy" id="361277"/>
    <lineage>
        <taxon>Bacteria</taxon>
        <taxon>Bacillati</taxon>
        <taxon>Bacillota</taxon>
        <taxon>Bacilli</taxon>
        <taxon>Bacillales</taxon>
        <taxon>Bacillaceae</taxon>
        <taxon>Terribacillus</taxon>
    </lineage>
</organism>
<accession>A0A268AEF1</accession>
<sequence length="63" mass="7426">MKSGKSRLGTEKEVRKPVEQVLLLAGIQCLQRSFWFLELDNNRKAEKAVQKRRNKRESPEWAL</sequence>
<protein>
    <submittedName>
        <fullName evidence="1">Uncharacterized protein</fullName>
    </submittedName>
</protein>
<proteinExistence type="predicted"/>
<evidence type="ECO:0000313" key="1">
    <source>
        <dbReference type="EMBL" id="PAD22496.1"/>
    </source>
</evidence>
<comment type="caution">
    <text evidence="1">The sequence shown here is derived from an EMBL/GenBank/DDBJ whole genome shotgun (WGS) entry which is preliminary data.</text>
</comment>
<dbReference type="EMBL" id="NPBV01000002">
    <property type="protein sequence ID" value="PAD22496.1"/>
    <property type="molecule type" value="Genomic_DNA"/>
</dbReference>
<dbReference type="Proteomes" id="UP000216013">
    <property type="component" value="Unassembled WGS sequence"/>
</dbReference>